<evidence type="ECO:0000313" key="1">
    <source>
        <dbReference type="EMBL" id="DAF44080.1"/>
    </source>
</evidence>
<accession>A0A8S5RZH7</accession>
<protein>
    <submittedName>
        <fullName evidence="1">Uncharacterized protein</fullName>
    </submittedName>
</protein>
<organism evidence="1">
    <name type="scientific">Myoviridae sp. ctNQV2</name>
    <dbReference type="NCBI Taxonomy" id="2827683"/>
    <lineage>
        <taxon>Viruses</taxon>
        <taxon>Duplodnaviria</taxon>
        <taxon>Heunggongvirae</taxon>
        <taxon>Uroviricota</taxon>
        <taxon>Caudoviricetes</taxon>
    </lineage>
</organism>
<proteinExistence type="predicted"/>
<reference evidence="1" key="1">
    <citation type="journal article" date="2021" name="Proc. Natl. Acad. Sci. U.S.A.">
        <title>A Catalog of Tens of Thousands of Viruses from Human Metagenomes Reveals Hidden Associations with Chronic Diseases.</title>
        <authorList>
            <person name="Tisza M.J."/>
            <person name="Buck C.B."/>
        </authorList>
    </citation>
    <scope>NUCLEOTIDE SEQUENCE</scope>
    <source>
        <strain evidence="1">CtNQV2</strain>
    </source>
</reference>
<name>A0A8S5RZH7_9CAUD</name>
<dbReference type="EMBL" id="BK032510">
    <property type="protein sequence ID" value="DAF44080.1"/>
    <property type="molecule type" value="Genomic_DNA"/>
</dbReference>
<sequence>MLIKAKCTYFHKRVHFFIKIKFYKSKVMFYILYSPK</sequence>